<dbReference type="Gene3D" id="1.10.10.1150">
    <property type="entry name" value="Coenzyme PQQ synthesis protein D (PqqD)"/>
    <property type="match status" value="1"/>
</dbReference>
<name>A0ABU5VUH8_9BACT</name>
<sequence>MINQNYEVCEDVVSRDNQDGTVIVMKMDEGNTFFKLTNISADIWRELTLKKDLNQIFSDVMENYDVSEEVLRQDVEHLVKGLIERRLLKEI</sequence>
<dbReference type="Pfam" id="PF05402">
    <property type="entry name" value="PqqD"/>
    <property type="match status" value="1"/>
</dbReference>
<accession>A0ABU5VUH8</accession>
<dbReference type="InterPro" id="IPR041881">
    <property type="entry name" value="PqqD_sf"/>
</dbReference>
<dbReference type="InterPro" id="IPR008792">
    <property type="entry name" value="PQQD"/>
</dbReference>
<evidence type="ECO:0000313" key="2">
    <source>
        <dbReference type="Proteomes" id="UP001302274"/>
    </source>
</evidence>
<dbReference type="EMBL" id="JAYGJQ010000002">
    <property type="protein sequence ID" value="MEA9356707.1"/>
    <property type="molecule type" value="Genomic_DNA"/>
</dbReference>
<organism evidence="1 2">
    <name type="scientific">Bacteriovorax antarcticus</name>
    <dbReference type="NCBI Taxonomy" id="3088717"/>
    <lineage>
        <taxon>Bacteria</taxon>
        <taxon>Pseudomonadati</taxon>
        <taxon>Bdellovibrionota</taxon>
        <taxon>Bacteriovoracia</taxon>
        <taxon>Bacteriovoracales</taxon>
        <taxon>Bacteriovoracaceae</taxon>
        <taxon>Bacteriovorax</taxon>
    </lineage>
</organism>
<dbReference type="Proteomes" id="UP001302274">
    <property type="component" value="Unassembled WGS sequence"/>
</dbReference>
<evidence type="ECO:0000313" key="1">
    <source>
        <dbReference type="EMBL" id="MEA9356707.1"/>
    </source>
</evidence>
<comment type="caution">
    <text evidence="1">The sequence shown here is derived from an EMBL/GenBank/DDBJ whole genome shotgun (WGS) entry which is preliminary data.</text>
</comment>
<dbReference type="RefSeq" id="WP_323576566.1">
    <property type="nucleotide sequence ID" value="NZ_JAYGJQ010000002.1"/>
</dbReference>
<reference evidence="1 2" key="1">
    <citation type="submission" date="2023-11" db="EMBL/GenBank/DDBJ databases">
        <title>A Novel Polar Bacteriovorax (B. antarcticus) Isolated from the Biocrust in Antarctica.</title>
        <authorList>
            <person name="Mun W."/>
            <person name="Choi S.Y."/>
            <person name="Mitchell R.J."/>
        </authorList>
    </citation>
    <scope>NUCLEOTIDE SEQUENCE [LARGE SCALE GENOMIC DNA]</scope>
    <source>
        <strain evidence="1 2">PP10</strain>
    </source>
</reference>
<proteinExistence type="predicted"/>
<keyword evidence="2" id="KW-1185">Reference proteome</keyword>
<protein>
    <submittedName>
        <fullName evidence="1">PqqD family protein</fullName>
    </submittedName>
</protein>
<gene>
    <name evidence="1" type="ORF">SHI21_10850</name>
</gene>